<name>A0A4R1YZ41_9RHOB</name>
<organism evidence="1 2">
    <name type="scientific">Rhodovulum steppense</name>
    <dbReference type="NCBI Taxonomy" id="540251"/>
    <lineage>
        <taxon>Bacteria</taxon>
        <taxon>Pseudomonadati</taxon>
        <taxon>Pseudomonadota</taxon>
        <taxon>Alphaproteobacteria</taxon>
        <taxon>Rhodobacterales</taxon>
        <taxon>Paracoccaceae</taxon>
        <taxon>Rhodovulum</taxon>
    </lineage>
</organism>
<evidence type="ECO:0000313" key="2">
    <source>
        <dbReference type="Proteomes" id="UP000295277"/>
    </source>
</evidence>
<dbReference type="Proteomes" id="UP000295277">
    <property type="component" value="Unassembled WGS sequence"/>
</dbReference>
<sequence>MSKSGRASGLRVYFRFTSRRPSASTISLDGSPRVSILRFPTALLSRHTMTREPL</sequence>
<comment type="caution">
    <text evidence="1">The sequence shown here is derived from an EMBL/GenBank/DDBJ whole genome shotgun (WGS) entry which is preliminary data.</text>
</comment>
<dbReference type="AlphaFoldDB" id="A0A4R1YZ41"/>
<keyword evidence="2" id="KW-1185">Reference proteome</keyword>
<protein>
    <submittedName>
        <fullName evidence="1">Uncharacterized protein</fullName>
    </submittedName>
</protein>
<accession>A0A4R1YZ41</accession>
<dbReference type="EMBL" id="SLVM01000004">
    <property type="protein sequence ID" value="TCM86561.1"/>
    <property type="molecule type" value="Genomic_DNA"/>
</dbReference>
<proteinExistence type="predicted"/>
<gene>
    <name evidence="1" type="ORF">EV216_104112</name>
</gene>
<evidence type="ECO:0000313" key="1">
    <source>
        <dbReference type="EMBL" id="TCM86561.1"/>
    </source>
</evidence>
<reference evidence="1 2" key="1">
    <citation type="submission" date="2019-03" db="EMBL/GenBank/DDBJ databases">
        <title>Genomic Encyclopedia of Type Strains, Phase IV (KMG-IV): sequencing the most valuable type-strain genomes for metagenomic binning, comparative biology and taxonomic classification.</title>
        <authorList>
            <person name="Goeker M."/>
        </authorList>
    </citation>
    <scope>NUCLEOTIDE SEQUENCE [LARGE SCALE GENOMIC DNA]</scope>
    <source>
        <strain evidence="1 2">DSM 21153</strain>
    </source>
</reference>